<keyword evidence="2" id="KW-1133">Transmembrane helix</keyword>
<reference evidence="3 4" key="1">
    <citation type="journal article" date="2023" name="Sci. Data">
        <title>Genome assembly of the Korean intertidal mud-creeper Batillaria attramentaria.</title>
        <authorList>
            <person name="Patra A.K."/>
            <person name="Ho P.T."/>
            <person name="Jun S."/>
            <person name="Lee S.J."/>
            <person name="Kim Y."/>
            <person name="Won Y.J."/>
        </authorList>
    </citation>
    <scope>NUCLEOTIDE SEQUENCE [LARGE SCALE GENOMIC DNA]</scope>
    <source>
        <strain evidence="3">Wonlab-2016</strain>
    </source>
</reference>
<comment type="caution">
    <text evidence="3">The sequence shown here is derived from an EMBL/GenBank/DDBJ whole genome shotgun (WGS) entry which is preliminary data.</text>
</comment>
<dbReference type="AlphaFoldDB" id="A0ABD0LI66"/>
<evidence type="ECO:0000313" key="4">
    <source>
        <dbReference type="Proteomes" id="UP001519460"/>
    </source>
</evidence>
<keyword evidence="2" id="KW-0812">Transmembrane</keyword>
<dbReference type="EMBL" id="JACVVK020000047">
    <property type="protein sequence ID" value="KAK7499027.1"/>
    <property type="molecule type" value="Genomic_DNA"/>
</dbReference>
<feature type="compositionally biased region" description="Polar residues" evidence="1">
    <location>
        <begin position="1"/>
        <end position="13"/>
    </location>
</feature>
<keyword evidence="4" id="KW-1185">Reference proteome</keyword>
<protein>
    <submittedName>
        <fullName evidence="3">Uncharacterized protein</fullName>
    </submittedName>
</protein>
<evidence type="ECO:0000256" key="1">
    <source>
        <dbReference type="SAM" id="MobiDB-lite"/>
    </source>
</evidence>
<name>A0ABD0LI66_9CAEN</name>
<evidence type="ECO:0000313" key="3">
    <source>
        <dbReference type="EMBL" id="KAK7499027.1"/>
    </source>
</evidence>
<proteinExistence type="predicted"/>
<organism evidence="3 4">
    <name type="scientific">Batillaria attramentaria</name>
    <dbReference type="NCBI Taxonomy" id="370345"/>
    <lineage>
        <taxon>Eukaryota</taxon>
        <taxon>Metazoa</taxon>
        <taxon>Spiralia</taxon>
        <taxon>Lophotrochozoa</taxon>
        <taxon>Mollusca</taxon>
        <taxon>Gastropoda</taxon>
        <taxon>Caenogastropoda</taxon>
        <taxon>Sorbeoconcha</taxon>
        <taxon>Cerithioidea</taxon>
        <taxon>Batillariidae</taxon>
        <taxon>Batillaria</taxon>
    </lineage>
</organism>
<sequence length="95" mass="10062">KTSPRFSSLNGETYPQVYRGNPATLPPGQGAPPTVMQSHPKVLTSPVQGSDTAVVQMQGEDSTPPGTAWGLVLSILSIILCCWPLATPAVVYNRK</sequence>
<feature type="region of interest" description="Disordered" evidence="1">
    <location>
        <begin position="1"/>
        <end position="37"/>
    </location>
</feature>
<dbReference type="Proteomes" id="UP001519460">
    <property type="component" value="Unassembled WGS sequence"/>
</dbReference>
<feature type="non-terminal residue" evidence="3">
    <location>
        <position position="95"/>
    </location>
</feature>
<keyword evidence="2" id="KW-0472">Membrane</keyword>
<gene>
    <name evidence="3" type="ORF">BaRGS_00009836</name>
</gene>
<feature type="non-terminal residue" evidence="3">
    <location>
        <position position="1"/>
    </location>
</feature>
<evidence type="ECO:0000256" key="2">
    <source>
        <dbReference type="SAM" id="Phobius"/>
    </source>
</evidence>
<feature type="transmembrane region" description="Helical" evidence="2">
    <location>
        <begin position="68"/>
        <end position="92"/>
    </location>
</feature>
<accession>A0ABD0LI66</accession>